<dbReference type="RefSeq" id="WP_083577454.1">
    <property type="nucleotide sequence ID" value="NZ_FNAB01000019.1"/>
</dbReference>
<dbReference type="PANTHER" id="PTHR24291:SF50">
    <property type="entry name" value="BIFUNCTIONAL ALBAFLAVENONE MONOOXYGENASE_TERPENE SYNTHASE"/>
    <property type="match status" value="1"/>
</dbReference>
<evidence type="ECO:0000256" key="10">
    <source>
        <dbReference type="ARBA" id="ARBA00022827"/>
    </source>
</evidence>
<dbReference type="PRINTS" id="PR00463">
    <property type="entry name" value="EP450I"/>
</dbReference>
<dbReference type="InterPro" id="IPR001128">
    <property type="entry name" value="Cyt_P450"/>
</dbReference>
<evidence type="ECO:0000256" key="13">
    <source>
        <dbReference type="ARBA" id="ARBA00023004"/>
    </source>
</evidence>
<comment type="cofactor">
    <cofactor evidence="15">
        <name>heme</name>
        <dbReference type="ChEBI" id="CHEBI:30413"/>
    </cofactor>
</comment>
<dbReference type="GO" id="GO:0020037">
    <property type="term" value="F:heme binding"/>
    <property type="evidence" value="ECO:0007669"/>
    <property type="project" value="InterPro"/>
</dbReference>
<dbReference type="EMBL" id="FNAB01000019">
    <property type="protein sequence ID" value="SDE50288.1"/>
    <property type="molecule type" value="Genomic_DNA"/>
</dbReference>
<dbReference type="InterPro" id="IPR036396">
    <property type="entry name" value="Cyt_P450_sf"/>
</dbReference>
<dbReference type="Proteomes" id="UP000199417">
    <property type="component" value="Unassembled WGS sequence"/>
</dbReference>
<comment type="similarity">
    <text evidence="3">In the N-terminal section; belongs to the cytochrome P450 family.</text>
</comment>
<name>A0A1G7DFB3_9NOCA</name>
<dbReference type="GO" id="GO:0005506">
    <property type="term" value="F:iron ion binding"/>
    <property type="evidence" value="ECO:0007669"/>
    <property type="project" value="InterPro"/>
</dbReference>
<dbReference type="CDD" id="cd11068">
    <property type="entry name" value="CYP120A1"/>
    <property type="match status" value="1"/>
</dbReference>
<feature type="region of interest" description="Disordered" evidence="17">
    <location>
        <begin position="1"/>
        <end position="42"/>
    </location>
</feature>
<keyword evidence="7" id="KW-0285">Flavoprotein</keyword>
<evidence type="ECO:0000256" key="8">
    <source>
        <dbReference type="ARBA" id="ARBA00022643"/>
    </source>
</evidence>
<dbReference type="GO" id="GO:0016705">
    <property type="term" value="F:oxidoreductase activity, acting on paired donors, with incorporation or reduction of molecular oxygen"/>
    <property type="evidence" value="ECO:0007669"/>
    <property type="project" value="InterPro"/>
</dbReference>
<keyword evidence="5" id="KW-0813">Transport</keyword>
<evidence type="ECO:0000256" key="4">
    <source>
        <dbReference type="ARBA" id="ARBA00010617"/>
    </source>
</evidence>
<dbReference type="GO" id="GO:0004497">
    <property type="term" value="F:monooxygenase activity"/>
    <property type="evidence" value="ECO:0007669"/>
    <property type="project" value="UniProtKB-KW"/>
</dbReference>
<accession>A0A1G7DFB3</accession>
<organism evidence="18 19">
    <name type="scientific">Rhodococcus tukisamuensis</name>
    <dbReference type="NCBI Taxonomy" id="168276"/>
    <lineage>
        <taxon>Bacteria</taxon>
        <taxon>Bacillati</taxon>
        <taxon>Actinomycetota</taxon>
        <taxon>Actinomycetes</taxon>
        <taxon>Mycobacteriales</taxon>
        <taxon>Nocardiaceae</taxon>
        <taxon>Rhodococcus</taxon>
    </lineage>
</organism>
<dbReference type="STRING" id="168276.SAMN05444580_11926"/>
<evidence type="ECO:0000256" key="12">
    <source>
        <dbReference type="ARBA" id="ARBA00023002"/>
    </source>
</evidence>
<keyword evidence="14 16" id="KW-0503">Monooxygenase</keyword>
<dbReference type="PANTHER" id="PTHR24291">
    <property type="entry name" value="CYTOCHROME P450 FAMILY 4"/>
    <property type="match status" value="1"/>
</dbReference>
<evidence type="ECO:0000256" key="7">
    <source>
        <dbReference type="ARBA" id="ARBA00022630"/>
    </source>
</evidence>
<dbReference type="InterPro" id="IPR002401">
    <property type="entry name" value="Cyt_P450_E_grp-I"/>
</dbReference>
<evidence type="ECO:0000256" key="2">
    <source>
        <dbReference type="ARBA" id="ARBA00001974"/>
    </source>
</evidence>
<dbReference type="AlphaFoldDB" id="A0A1G7DFB3"/>
<keyword evidence="13 15" id="KW-0408">Iron</keyword>
<evidence type="ECO:0000256" key="14">
    <source>
        <dbReference type="ARBA" id="ARBA00023033"/>
    </source>
</evidence>
<dbReference type="PROSITE" id="PS00086">
    <property type="entry name" value="CYTOCHROME_P450"/>
    <property type="match status" value="1"/>
</dbReference>
<dbReference type="InterPro" id="IPR017972">
    <property type="entry name" value="Cyt_P450_CS"/>
</dbReference>
<evidence type="ECO:0000313" key="18">
    <source>
        <dbReference type="EMBL" id="SDE50288.1"/>
    </source>
</evidence>
<keyword evidence="19" id="KW-1185">Reference proteome</keyword>
<evidence type="ECO:0000256" key="1">
    <source>
        <dbReference type="ARBA" id="ARBA00001917"/>
    </source>
</evidence>
<evidence type="ECO:0000256" key="17">
    <source>
        <dbReference type="SAM" id="MobiDB-lite"/>
    </source>
</evidence>
<evidence type="ECO:0000256" key="6">
    <source>
        <dbReference type="ARBA" id="ARBA00022617"/>
    </source>
</evidence>
<evidence type="ECO:0000256" key="16">
    <source>
        <dbReference type="RuleBase" id="RU000461"/>
    </source>
</evidence>
<evidence type="ECO:0000256" key="5">
    <source>
        <dbReference type="ARBA" id="ARBA00022448"/>
    </source>
</evidence>
<comment type="cofactor">
    <cofactor evidence="1">
        <name>FMN</name>
        <dbReference type="ChEBI" id="CHEBI:58210"/>
    </cofactor>
</comment>
<evidence type="ECO:0000256" key="15">
    <source>
        <dbReference type="PIRSR" id="PIRSR602401-1"/>
    </source>
</evidence>
<comment type="cofactor">
    <cofactor evidence="2">
        <name>FAD</name>
        <dbReference type="ChEBI" id="CHEBI:57692"/>
    </cofactor>
</comment>
<feature type="binding site" description="axial binding residue" evidence="15">
    <location>
        <position position="439"/>
    </location>
    <ligand>
        <name>heme</name>
        <dbReference type="ChEBI" id="CHEBI:30413"/>
    </ligand>
    <ligandPart>
        <name>Fe</name>
        <dbReference type="ChEBI" id="CHEBI:18248"/>
    </ligandPart>
</feature>
<dbReference type="InterPro" id="IPR050196">
    <property type="entry name" value="Cytochrome_P450_Monoox"/>
</dbReference>
<keyword evidence="11" id="KW-0521">NADP</keyword>
<keyword evidence="8" id="KW-0288">FMN</keyword>
<evidence type="ECO:0000256" key="9">
    <source>
        <dbReference type="ARBA" id="ARBA00022723"/>
    </source>
</evidence>
<dbReference type="Pfam" id="PF00067">
    <property type="entry name" value="p450"/>
    <property type="match status" value="1"/>
</dbReference>
<dbReference type="SUPFAM" id="SSF48264">
    <property type="entry name" value="Cytochrome P450"/>
    <property type="match status" value="1"/>
</dbReference>
<dbReference type="FunFam" id="1.10.630.10:FF:000040">
    <property type="entry name" value="Bifunctional cytochrome P450/NADPH--P450 reductase"/>
    <property type="match status" value="1"/>
</dbReference>
<evidence type="ECO:0000313" key="19">
    <source>
        <dbReference type="Proteomes" id="UP000199417"/>
    </source>
</evidence>
<sequence>MNKQHAAPPQLPAEHTTPNPARSRNRRAVAHSTSTLPHPPHRIPILGDLLTADPARPTQNFVDLTRRLGPIFDTKIFNQHLTVVSGPAQYTELCDEKRFGKHIGFSIQAARELAGDALFSAYSTESNWSRAHNILMPAFALSAMKCYHDTMLETVRGLIAYWDERAHDGTVDVHTDTSKLTLETIARIGFGYHFDPFTRTKPDPYAAAVSRLFAFLGRSAYRIPVPWMEAIVHRGEIRQKNSDMTYVRQVIDDVIQSRRQDPGGQFDDLLQLMLTTADPETGQFLDDENVRNQVFTFLNAGHETTSGTLSFALHLLATHPDVADQARDELHSLWPADTDPDPEFGDIHKLRYLRRVVDETLRLWPIAPGFFREPKQDTTLGGYTVAAGQAMFALTLQVHRDPVWGEDPLAFDPDRFLPERTRSRPAGIYKPFGTGMRSCIGRQFALHETVLALALILHRYDLEPEPGYQLEVAEEFTLKPVGLRLGLRRL</sequence>
<proteinExistence type="inferred from homology"/>
<gene>
    <name evidence="18" type="ORF">SAMN05444580_11926</name>
</gene>
<keyword evidence="6 15" id="KW-0349">Heme</keyword>
<keyword evidence="10" id="KW-0274">FAD</keyword>
<keyword evidence="9 15" id="KW-0479">Metal-binding</keyword>
<evidence type="ECO:0000256" key="3">
    <source>
        <dbReference type="ARBA" id="ARBA00010018"/>
    </source>
</evidence>
<dbReference type="Gene3D" id="1.10.630.10">
    <property type="entry name" value="Cytochrome P450"/>
    <property type="match status" value="1"/>
</dbReference>
<dbReference type="PRINTS" id="PR00385">
    <property type="entry name" value="P450"/>
</dbReference>
<comment type="similarity">
    <text evidence="4 16">Belongs to the cytochrome P450 family.</text>
</comment>
<reference evidence="18 19" key="1">
    <citation type="submission" date="2016-10" db="EMBL/GenBank/DDBJ databases">
        <authorList>
            <person name="de Groot N.N."/>
        </authorList>
    </citation>
    <scope>NUCLEOTIDE SEQUENCE [LARGE SCALE GENOMIC DNA]</scope>
    <source>
        <strain evidence="18 19">JCM 11308</strain>
    </source>
</reference>
<keyword evidence="12 16" id="KW-0560">Oxidoreductase</keyword>
<evidence type="ECO:0000256" key="11">
    <source>
        <dbReference type="ARBA" id="ARBA00022857"/>
    </source>
</evidence>
<protein>
    <submittedName>
        <fullName evidence="18">Unspecific monooxygenase</fullName>
    </submittedName>
</protein>